<organism evidence="1 2">
    <name type="scientific">Lasiosphaeria miniovina</name>
    <dbReference type="NCBI Taxonomy" id="1954250"/>
    <lineage>
        <taxon>Eukaryota</taxon>
        <taxon>Fungi</taxon>
        <taxon>Dikarya</taxon>
        <taxon>Ascomycota</taxon>
        <taxon>Pezizomycotina</taxon>
        <taxon>Sordariomycetes</taxon>
        <taxon>Sordariomycetidae</taxon>
        <taxon>Sordariales</taxon>
        <taxon>Lasiosphaeriaceae</taxon>
        <taxon>Lasiosphaeria</taxon>
    </lineage>
</organism>
<evidence type="ECO:0000313" key="1">
    <source>
        <dbReference type="EMBL" id="KAK0703303.1"/>
    </source>
</evidence>
<dbReference type="Proteomes" id="UP001172101">
    <property type="component" value="Unassembled WGS sequence"/>
</dbReference>
<keyword evidence="2" id="KW-1185">Reference proteome</keyword>
<sequence>MSGGMKGIVHSALRMTFWRLDLTREEEDILVTGRISVLGPGLARGTGWPLQIQPIPRT</sequence>
<dbReference type="RefSeq" id="XP_060290162.1">
    <property type="nucleotide sequence ID" value="XM_060443024.1"/>
</dbReference>
<dbReference type="EMBL" id="JAUIRO010000008">
    <property type="protein sequence ID" value="KAK0703303.1"/>
    <property type="molecule type" value="Genomic_DNA"/>
</dbReference>
<comment type="caution">
    <text evidence="1">The sequence shown here is derived from an EMBL/GenBank/DDBJ whole genome shotgun (WGS) entry which is preliminary data.</text>
</comment>
<reference evidence="1" key="1">
    <citation type="submission" date="2023-06" db="EMBL/GenBank/DDBJ databases">
        <title>Genome-scale phylogeny and comparative genomics of the fungal order Sordariales.</title>
        <authorList>
            <consortium name="Lawrence Berkeley National Laboratory"/>
            <person name="Hensen N."/>
            <person name="Bonometti L."/>
            <person name="Westerberg I."/>
            <person name="Brannstrom I.O."/>
            <person name="Guillou S."/>
            <person name="Cros-Aarteil S."/>
            <person name="Calhoun S."/>
            <person name="Haridas S."/>
            <person name="Kuo A."/>
            <person name="Mondo S."/>
            <person name="Pangilinan J."/>
            <person name="Riley R."/>
            <person name="LaButti K."/>
            <person name="Andreopoulos B."/>
            <person name="Lipzen A."/>
            <person name="Chen C."/>
            <person name="Yanf M."/>
            <person name="Daum C."/>
            <person name="Ng V."/>
            <person name="Clum A."/>
            <person name="Steindorff A."/>
            <person name="Ohm R."/>
            <person name="Martin F."/>
            <person name="Silar P."/>
            <person name="Natvig D."/>
            <person name="Lalanne C."/>
            <person name="Gautier V."/>
            <person name="Ament-velasquez S.L."/>
            <person name="Kruys A."/>
            <person name="Hutchinson M.I."/>
            <person name="Powell A.J."/>
            <person name="Barry K."/>
            <person name="Miller A.N."/>
            <person name="Grigoriev I.V."/>
            <person name="Debuchy R."/>
            <person name="Gladieux P."/>
            <person name="Thoren M.H."/>
            <person name="Johannesson H."/>
        </authorList>
    </citation>
    <scope>NUCLEOTIDE SEQUENCE</scope>
    <source>
        <strain evidence="1">SMH2392-1A</strain>
    </source>
</reference>
<evidence type="ECO:0000313" key="2">
    <source>
        <dbReference type="Proteomes" id="UP001172101"/>
    </source>
</evidence>
<dbReference type="AlphaFoldDB" id="A0AA39ZTF3"/>
<protein>
    <submittedName>
        <fullName evidence="1">Uncharacterized protein</fullName>
    </submittedName>
</protein>
<dbReference type="GeneID" id="85326294"/>
<name>A0AA39ZTF3_9PEZI</name>
<proteinExistence type="predicted"/>
<gene>
    <name evidence="1" type="ORF">B0T26DRAFT_730766</name>
</gene>
<accession>A0AA39ZTF3</accession>